<feature type="non-terminal residue" evidence="5">
    <location>
        <position position="465"/>
    </location>
</feature>
<dbReference type="GO" id="GO:1904680">
    <property type="term" value="F:peptide transmembrane transporter activity"/>
    <property type="evidence" value="ECO:0007669"/>
    <property type="project" value="TreeGrafter"/>
</dbReference>
<dbReference type="PANTHER" id="PTHR30290:SF9">
    <property type="entry name" value="OLIGOPEPTIDE-BINDING PROTEIN APPA"/>
    <property type="match status" value="1"/>
</dbReference>
<feature type="domain" description="Solute-binding protein family 5" evidence="4">
    <location>
        <begin position="47"/>
        <end position="188"/>
    </location>
</feature>
<protein>
    <recommendedName>
        <fullName evidence="4">Solute-binding protein family 5 domain-containing protein</fullName>
    </recommendedName>
</protein>
<dbReference type="InterPro" id="IPR000914">
    <property type="entry name" value="SBP_5_dom"/>
</dbReference>
<reference evidence="5 6" key="1">
    <citation type="submission" date="2019-10" db="EMBL/GenBank/DDBJ databases">
        <title>New genus of Silvanigrellaceae.</title>
        <authorList>
            <person name="Pitt A."/>
            <person name="Hahn M.W."/>
        </authorList>
    </citation>
    <scope>NUCLEOTIDE SEQUENCE [LARGE SCALE GENOMIC DNA]</scope>
    <source>
        <strain evidence="5 6">33A1-SZDP</strain>
    </source>
</reference>
<evidence type="ECO:0000259" key="4">
    <source>
        <dbReference type="Pfam" id="PF00496"/>
    </source>
</evidence>
<comment type="caution">
    <text evidence="5">The sequence shown here is derived from an EMBL/GenBank/DDBJ whole genome shotgun (WGS) entry which is preliminary data.</text>
</comment>
<dbReference type="GO" id="GO:0015833">
    <property type="term" value="P:peptide transport"/>
    <property type="evidence" value="ECO:0007669"/>
    <property type="project" value="TreeGrafter"/>
</dbReference>
<dbReference type="EMBL" id="WFLN01000004">
    <property type="protein sequence ID" value="KAB8033819.1"/>
    <property type="molecule type" value="Genomic_DNA"/>
</dbReference>
<comment type="similarity">
    <text evidence="1">Belongs to the bacterial solute-binding protein 5 family.</text>
</comment>
<dbReference type="Pfam" id="PF00496">
    <property type="entry name" value="SBP_bac_5"/>
    <property type="match status" value="1"/>
</dbReference>
<dbReference type="Gene3D" id="3.40.190.10">
    <property type="entry name" value="Periplasmic binding protein-like II"/>
    <property type="match status" value="1"/>
</dbReference>
<dbReference type="AlphaFoldDB" id="A0A833N5V8"/>
<dbReference type="Gene3D" id="3.10.105.10">
    <property type="entry name" value="Dipeptide-binding Protein, Domain 3"/>
    <property type="match status" value="1"/>
</dbReference>
<evidence type="ECO:0000313" key="5">
    <source>
        <dbReference type="EMBL" id="KAB8033819.1"/>
    </source>
</evidence>
<evidence type="ECO:0000256" key="2">
    <source>
        <dbReference type="ARBA" id="ARBA00022448"/>
    </source>
</evidence>
<proteinExistence type="inferred from homology"/>
<evidence type="ECO:0000256" key="1">
    <source>
        <dbReference type="ARBA" id="ARBA00005695"/>
    </source>
</evidence>
<dbReference type="PANTHER" id="PTHR30290">
    <property type="entry name" value="PERIPLASMIC BINDING COMPONENT OF ABC TRANSPORTER"/>
    <property type="match status" value="1"/>
</dbReference>
<gene>
    <name evidence="5" type="ORF">GCL57_02720</name>
</gene>
<accession>A0A833N5V8</accession>
<dbReference type="Proteomes" id="UP000442694">
    <property type="component" value="Unassembled WGS sequence"/>
</dbReference>
<evidence type="ECO:0000256" key="3">
    <source>
        <dbReference type="ARBA" id="ARBA00022729"/>
    </source>
</evidence>
<keyword evidence="2" id="KW-0813">Transport</keyword>
<evidence type="ECO:0000313" key="6">
    <source>
        <dbReference type="Proteomes" id="UP000442694"/>
    </source>
</evidence>
<keyword evidence="6" id="KW-1185">Reference proteome</keyword>
<dbReference type="RefSeq" id="WP_152211902.1">
    <property type="nucleotide sequence ID" value="NZ_WFLN01000004.1"/>
</dbReference>
<sequence>MDTNEIVFYSPTKAENPWIENAAADTRYTFNTAVLGLLVYMDSSFNIKPITLKSFHWDYKNNYYVLTLKEDIYFTTGRKVTVEDLEFSILRPFFAATRNEGTMQLVNVKGSEKIKPGQVYKSGIVEGVKIIDAHSLAVTPSSPNPSFMYTLARSNYSLVPIEEFEKDLLNWKKWPIGVGPYKMTNEDKLKHQYSLELIDTQNYPDAPQKIIFAQERNSKPDITLKDALIVNDSSFLHKELTSPIYIRIFVFNYSSKLGNNPDFRKAINLALQRKHISKATLITTNPLNEIVTKGAIGRLNIEEDYNRIESKKLFQKVLGEQKNKIFKIPYTPDLEYLGSKYKDIITNQLEEAGLKIEFIKSDILWDTFQGDFLDSPFRLMGKGADFYDPLLTFTFFKRGSPLINGYPNDDNLEKLIEEAKESPNRDVLGKSIEKISQFFYENNSAITLFEIPAIAYYDPKKIESV</sequence>
<dbReference type="SUPFAM" id="SSF53850">
    <property type="entry name" value="Periplasmic binding protein-like II"/>
    <property type="match status" value="1"/>
</dbReference>
<organism evidence="5 6">
    <name type="scientific">Fluviispira multicolorata</name>
    <dbReference type="NCBI Taxonomy" id="2654512"/>
    <lineage>
        <taxon>Bacteria</taxon>
        <taxon>Pseudomonadati</taxon>
        <taxon>Bdellovibrionota</taxon>
        <taxon>Oligoflexia</taxon>
        <taxon>Silvanigrellales</taxon>
        <taxon>Silvanigrellaceae</taxon>
        <taxon>Fluviispira</taxon>
    </lineage>
</organism>
<keyword evidence="3" id="KW-0732">Signal</keyword>
<dbReference type="InterPro" id="IPR039424">
    <property type="entry name" value="SBP_5"/>
</dbReference>
<name>A0A833N5V8_9BACT</name>